<evidence type="ECO:0008006" key="4">
    <source>
        <dbReference type="Google" id="ProtNLM"/>
    </source>
</evidence>
<gene>
    <name evidence="2" type="ORF">J2Z31_002808</name>
</gene>
<name>A0ABS4R1W2_9HYPH</name>
<dbReference type="EMBL" id="JAGILA010000003">
    <property type="protein sequence ID" value="MBP2236294.1"/>
    <property type="molecule type" value="Genomic_DNA"/>
</dbReference>
<dbReference type="InterPro" id="IPR016024">
    <property type="entry name" value="ARM-type_fold"/>
</dbReference>
<protein>
    <recommendedName>
        <fullName evidence="4">HEAT repeat domain-containing protein</fullName>
    </recommendedName>
</protein>
<proteinExistence type="predicted"/>
<evidence type="ECO:0000313" key="2">
    <source>
        <dbReference type="EMBL" id="MBP2236294.1"/>
    </source>
</evidence>
<dbReference type="RefSeq" id="WP_028002640.1">
    <property type="nucleotide sequence ID" value="NZ_JAGILA010000003.1"/>
</dbReference>
<sequence>MDIKDYRRQQQDQVAKAREAGYVYAAPADIPGKGKAGADARAEAVCKIELNSRNLAERIHYLLELIGRKSETVAVRSAALDMLATAEFVGRAFADFRPQVIDAIRALADDKSPGLRQKALEYLAQESDDYARDILTGALVTPEKAPVSQAKAVQLLGLDDHTNAANLVRNQFDQLSPPAREEAVRILGTDPKSAPLLSQLVHDKTVGEKLRRITAAGLKALDAEQFAQTARDVLTDRSDSATLKAALVGMAQTISPAHNLEGAIDTAQRRTKSKRLKDAAQRYFSTQRRSE</sequence>
<dbReference type="Proteomes" id="UP000730739">
    <property type="component" value="Unassembled WGS sequence"/>
</dbReference>
<dbReference type="Pfam" id="PF13646">
    <property type="entry name" value="HEAT_2"/>
    <property type="match status" value="1"/>
</dbReference>
<accession>A0ABS4R1W2</accession>
<keyword evidence="3" id="KW-1185">Reference proteome</keyword>
<feature type="region of interest" description="Disordered" evidence="1">
    <location>
        <begin position="268"/>
        <end position="291"/>
    </location>
</feature>
<dbReference type="SUPFAM" id="SSF48371">
    <property type="entry name" value="ARM repeat"/>
    <property type="match status" value="1"/>
</dbReference>
<evidence type="ECO:0000313" key="3">
    <source>
        <dbReference type="Proteomes" id="UP000730739"/>
    </source>
</evidence>
<dbReference type="Gene3D" id="1.25.10.10">
    <property type="entry name" value="Leucine-rich Repeat Variant"/>
    <property type="match status" value="1"/>
</dbReference>
<comment type="caution">
    <text evidence="2">The sequence shown here is derived from an EMBL/GenBank/DDBJ whole genome shotgun (WGS) entry which is preliminary data.</text>
</comment>
<dbReference type="InterPro" id="IPR011989">
    <property type="entry name" value="ARM-like"/>
</dbReference>
<reference evidence="2 3" key="1">
    <citation type="submission" date="2021-03" db="EMBL/GenBank/DDBJ databases">
        <title>Genomic Encyclopedia of Type Strains, Phase IV (KMG-IV): sequencing the most valuable type-strain genomes for metagenomic binning, comparative biology and taxonomic classification.</title>
        <authorList>
            <person name="Goeker M."/>
        </authorList>
    </citation>
    <scope>NUCLEOTIDE SEQUENCE [LARGE SCALE GENOMIC DNA]</scope>
    <source>
        <strain evidence="2 3">DSM 13372</strain>
    </source>
</reference>
<organism evidence="2 3">
    <name type="scientific">Sinorhizobium kostiense</name>
    <dbReference type="NCBI Taxonomy" id="76747"/>
    <lineage>
        <taxon>Bacteria</taxon>
        <taxon>Pseudomonadati</taxon>
        <taxon>Pseudomonadota</taxon>
        <taxon>Alphaproteobacteria</taxon>
        <taxon>Hyphomicrobiales</taxon>
        <taxon>Rhizobiaceae</taxon>
        <taxon>Sinorhizobium/Ensifer group</taxon>
        <taxon>Sinorhizobium</taxon>
    </lineage>
</organism>
<evidence type="ECO:0000256" key="1">
    <source>
        <dbReference type="SAM" id="MobiDB-lite"/>
    </source>
</evidence>